<dbReference type="PANTHER" id="PTHR30386">
    <property type="entry name" value="MEMBRANE FUSION SUBUNIT OF EMRAB-TOLC MULTIDRUG EFFLUX PUMP"/>
    <property type="match status" value="1"/>
</dbReference>
<evidence type="ECO:0000313" key="9">
    <source>
        <dbReference type="Proteomes" id="UP000198534"/>
    </source>
</evidence>
<protein>
    <submittedName>
        <fullName evidence="8">Multidrug resistance efflux pump</fullName>
    </submittedName>
</protein>
<keyword evidence="4" id="KW-1133">Transmembrane helix</keyword>
<dbReference type="AlphaFoldDB" id="A0A1H3ASP9"/>
<evidence type="ECO:0000256" key="5">
    <source>
        <dbReference type="ARBA" id="ARBA00023136"/>
    </source>
</evidence>
<dbReference type="PANTHER" id="PTHR30386:SF26">
    <property type="entry name" value="TRANSPORT PROTEIN COMB"/>
    <property type="match status" value="1"/>
</dbReference>
<accession>A0A1H3ASP9</accession>
<dbReference type="GO" id="GO:0016020">
    <property type="term" value="C:membrane"/>
    <property type="evidence" value="ECO:0007669"/>
    <property type="project" value="UniProtKB-SubCell"/>
</dbReference>
<dbReference type="Proteomes" id="UP000198534">
    <property type="component" value="Unassembled WGS sequence"/>
</dbReference>
<feature type="domain" description="p-hydroxybenzoic acid efflux pump subunit AaeA-like beta-barrel" evidence="7">
    <location>
        <begin position="161"/>
        <end position="254"/>
    </location>
</feature>
<sequence length="255" mass="27422">MRKTVLLSLSVIIVIGAVTAGVVGWYQHENFITTDNAKVSADMATVAVANSGMVTSWSAEVGDKVQVGDQLGREAEQPTESSAKKQQKLMKQPQGMSNSLLQKQNLSPVRQAQLASKASRSQMVAIRSTMDGTIIGMSGQKGLAALKGTSLAMIADLEHPYILAYIDEEDVEDVSKGQKVDVTLDADSSQTLDGKVDKIGYEAGNQLTQQAIDNKASQGNKDRETQRVPVRIKVEDLNGGRWAIPGLSAMIKIHK</sequence>
<keyword evidence="5" id="KW-0472">Membrane</keyword>
<comment type="similarity">
    <text evidence="2">Belongs to the membrane fusion protein (MFP) (TC 8.A.1) family.</text>
</comment>
<dbReference type="GO" id="GO:0055085">
    <property type="term" value="P:transmembrane transport"/>
    <property type="evidence" value="ECO:0007669"/>
    <property type="project" value="InterPro"/>
</dbReference>
<dbReference type="Gene3D" id="2.40.30.170">
    <property type="match status" value="1"/>
</dbReference>
<evidence type="ECO:0000256" key="2">
    <source>
        <dbReference type="ARBA" id="ARBA00009477"/>
    </source>
</evidence>
<evidence type="ECO:0000259" key="7">
    <source>
        <dbReference type="Pfam" id="PF25963"/>
    </source>
</evidence>
<keyword evidence="3" id="KW-0812">Transmembrane</keyword>
<gene>
    <name evidence="8" type="ORF">SAMN05444487_11434</name>
</gene>
<dbReference type="RefSeq" id="WP_177168059.1">
    <property type="nucleotide sequence ID" value="NZ_FNNQ01000014.1"/>
</dbReference>
<dbReference type="EMBL" id="FNNQ01000014">
    <property type="protein sequence ID" value="SDX32428.1"/>
    <property type="molecule type" value="Genomic_DNA"/>
</dbReference>
<evidence type="ECO:0000256" key="6">
    <source>
        <dbReference type="SAM" id="MobiDB-lite"/>
    </source>
</evidence>
<dbReference type="Pfam" id="PF25963">
    <property type="entry name" value="Beta-barrel_AAEA"/>
    <property type="match status" value="1"/>
</dbReference>
<name>A0A1H3ASP9_9BACL</name>
<evidence type="ECO:0000256" key="4">
    <source>
        <dbReference type="ARBA" id="ARBA00022989"/>
    </source>
</evidence>
<organism evidence="8 9">
    <name type="scientific">Marininema mesophilum</name>
    <dbReference type="NCBI Taxonomy" id="1048340"/>
    <lineage>
        <taxon>Bacteria</taxon>
        <taxon>Bacillati</taxon>
        <taxon>Bacillota</taxon>
        <taxon>Bacilli</taxon>
        <taxon>Bacillales</taxon>
        <taxon>Thermoactinomycetaceae</taxon>
        <taxon>Marininema</taxon>
    </lineage>
</organism>
<dbReference type="InterPro" id="IPR058634">
    <property type="entry name" value="AaeA-lik-b-barrel"/>
</dbReference>
<keyword evidence="9" id="KW-1185">Reference proteome</keyword>
<dbReference type="InterPro" id="IPR050739">
    <property type="entry name" value="MFP"/>
</dbReference>
<feature type="region of interest" description="Disordered" evidence="6">
    <location>
        <begin position="72"/>
        <end position="96"/>
    </location>
</feature>
<reference evidence="8 9" key="1">
    <citation type="submission" date="2016-10" db="EMBL/GenBank/DDBJ databases">
        <authorList>
            <person name="de Groot N.N."/>
        </authorList>
    </citation>
    <scope>NUCLEOTIDE SEQUENCE [LARGE SCALE GENOMIC DNA]</scope>
    <source>
        <strain evidence="8 9">DSM 45610</strain>
    </source>
</reference>
<evidence type="ECO:0000256" key="3">
    <source>
        <dbReference type="ARBA" id="ARBA00022692"/>
    </source>
</evidence>
<dbReference type="Gene3D" id="2.40.50.100">
    <property type="match status" value="1"/>
</dbReference>
<evidence type="ECO:0000313" key="8">
    <source>
        <dbReference type="EMBL" id="SDX32428.1"/>
    </source>
</evidence>
<evidence type="ECO:0000256" key="1">
    <source>
        <dbReference type="ARBA" id="ARBA00004167"/>
    </source>
</evidence>
<proteinExistence type="inferred from homology"/>
<comment type="subcellular location">
    <subcellularLocation>
        <location evidence="1">Membrane</location>
        <topology evidence="1">Single-pass membrane protein</topology>
    </subcellularLocation>
</comment>
<dbReference type="STRING" id="1048340.SAMN05444487_11434"/>